<accession>A0A1X7JJQ9</accession>
<dbReference type="STRING" id="1610489.SAMN06295981_1662"/>
<evidence type="ECO:0000313" key="2">
    <source>
        <dbReference type="Proteomes" id="UP000193309"/>
    </source>
</evidence>
<proteinExistence type="predicted"/>
<dbReference type="AlphaFoldDB" id="A0A1X7JJQ9"/>
<name>A0A1X7JJQ9_9CORY</name>
<evidence type="ECO:0000313" key="1">
    <source>
        <dbReference type="EMBL" id="SMG28100.1"/>
    </source>
</evidence>
<sequence>MEWYPDNPRDRLLKGPAMTTLAHLTRQVPAVADLLDTTAPAAAACGPLRRLEVPARVQGSYTTRFVDERLAADPTAFHLIAGADVSPRPGDVVLARVGEIRQHRRVETPDSRKAILFPGALILLAYGHRYAADQFLAHVPPTLDHCHLVAAGGIAGVVTHTHDRVDEPTLIEPLGLLATRDGVVSIADAAPLSNPLDATPRTDRPRVIAVLGTSMNSGKSTVAACLVNGLSAEGHRVGAGKITGTGAGNDRMHYHDAGAHAVLDFTDFGYATTFRLEFADIRALTLNMIHALADTGADTVIVEIADGVYQEETARLLRDATFRASVDAIVFAATDALGARAGVAVLLDAHLPVTAAAGVMTASPLATVEASIVLGELGVPVVGTYDLTDPAVARGVLPQ</sequence>
<dbReference type="EMBL" id="FXAR01000005">
    <property type="protein sequence ID" value="SMG28100.1"/>
    <property type="molecule type" value="Genomic_DNA"/>
</dbReference>
<dbReference type="SUPFAM" id="SSF52540">
    <property type="entry name" value="P-loop containing nucleoside triphosphate hydrolases"/>
    <property type="match status" value="1"/>
</dbReference>
<dbReference type="Proteomes" id="UP000193309">
    <property type="component" value="Unassembled WGS sequence"/>
</dbReference>
<keyword evidence="2" id="KW-1185">Reference proteome</keyword>
<evidence type="ECO:0008006" key="3">
    <source>
        <dbReference type="Google" id="ProtNLM"/>
    </source>
</evidence>
<dbReference type="InterPro" id="IPR027417">
    <property type="entry name" value="P-loop_NTPase"/>
</dbReference>
<gene>
    <name evidence="1" type="ORF">SAMN06295981_1662</name>
</gene>
<protein>
    <recommendedName>
        <fullName evidence="3">DUF1611 domain-containing protein</fullName>
    </recommendedName>
</protein>
<reference evidence="2" key="1">
    <citation type="submission" date="2017-04" db="EMBL/GenBank/DDBJ databases">
        <authorList>
            <person name="Varghese N."/>
            <person name="Submissions S."/>
        </authorList>
    </citation>
    <scope>NUCLEOTIDE SEQUENCE [LARGE SCALE GENOMIC DNA]</scope>
    <source>
        <strain evidence="2">VDS</strain>
    </source>
</reference>
<organism evidence="1 2">
    <name type="scientific">Corynebacterium pollutisoli</name>
    <dbReference type="NCBI Taxonomy" id="1610489"/>
    <lineage>
        <taxon>Bacteria</taxon>
        <taxon>Bacillati</taxon>
        <taxon>Actinomycetota</taxon>
        <taxon>Actinomycetes</taxon>
        <taxon>Mycobacteriales</taxon>
        <taxon>Corynebacteriaceae</taxon>
        <taxon>Corynebacterium</taxon>
    </lineage>
</organism>
<dbReference type="Gene3D" id="3.40.50.300">
    <property type="entry name" value="P-loop containing nucleotide triphosphate hydrolases"/>
    <property type="match status" value="1"/>
</dbReference>